<dbReference type="EMBL" id="JXZB01000002">
    <property type="protein sequence ID" value="KIQ65137.1"/>
    <property type="molecule type" value="Genomic_DNA"/>
</dbReference>
<evidence type="ECO:0000256" key="1">
    <source>
        <dbReference type="SAM" id="MobiDB-lite"/>
    </source>
</evidence>
<dbReference type="Proteomes" id="UP000032066">
    <property type="component" value="Unassembled WGS sequence"/>
</dbReference>
<reference evidence="2 3" key="1">
    <citation type="submission" date="2015-02" db="EMBL/GenBank/DDBJ databases">
        <title>Draft genome sequence of Kitasatospora griseola MF730-N6, a bafilomycin, terpentecin and satosporin producer.</title>
        <authorList>
            <person name="Arens J.C."/>
            <person name="Haltli B."/>
            <person name="Kerr R.G."/>
        </authorList>
    </citation>
    <scope>NUCLEOTIDE SEQUENCE [LARGE SCALE GENOMIC DNA]</scope>
    <source>
        <strain evidence="2 3">MF730-N6</strain>
    </source>
</reference>
<gene>
    <name evidence="2" type="ORF">TR51_14090</name>
</gene>
<protein>
    <submittedName>
        <fullName evidence="2">Uncharacterized protein</fullName>
    </submittedName>
</protein>
<keyword evidence="3" id="KW-1185">Reference proteome</keyword>
<evidence type="ECO:0000313" key="3">
    <source>
        <dbReference type="Proteomes" id="UP000032066"/>
    </source>
</evidence>
<accession>A0A0D0PXT6</accession>
<comment type="caution">
    <text evidence="2">The sequence shown here is derived from an EMBL/GenBank/DDBJ whole genome shotgun (WGS) entry which is preliminary data.</text>
</comment>
<evidence type="ECO:0000313" key="2">
    <source>
        <dbReference type="EMBL" id="KIQ65137.1"/>
    </source>
</evidence>
<name>A0A0D0PXT6_KITGR</name>
<feature type="region of interest" description="Disordered" evidence="1">
    <location>
        <begin position="72"/>
        <end position="94"/>
    </location>
</feature>
<feature type="region of interest" description="Disordered" evidence="1">
    <location>
        <begin position="1"/>
        <end position="26"/>
    </location>
</feature>
<dbReference type="AlphaFoldDB" id="A0A0D0PXT6"/>
<organism evidence="2 3">
    <name type="scientific">Kitasatospora griseola</name>
    <name type="common">Streptomyces griseolosporeus</name>
    <dbReference type="NCBI Taxonomy" id="2064"/>
    <lineage>
        <taxon>Bacteria</taxon>
        <taxon>Bacillati</taxon>
        <taxon>Actinomycetota</taxon>
        <taxon>Actinomycetes</taxon>
        <taxon>Kitasatosporales</taxon>
        <taxon>Streptomycetaceae</taxon>
        <taxon>Kitasatospora</taxon>
    </lineage>
</organism>
<sequence length="94" mass="10357">MVSAASLHGHHDGTPPIPRTQDAVAAALPPAQRMEFYREMGEADDTTIGGVLRRWWLRAELYRDPEGDRIHTAVRSGTAPGTPASAVLRRLENR</sequence>
<proteinExistence type="predicted"/>
<dbReference type="PATRIC" id="fig|2064.6.peg.3032"/>
<dbReference type="RefSeq" id="WP_043911180.1">
    <property type="nucleotide sequence ID" value="NZ_JXZB01000002.1"/>
</dbReference>